<evidence type="ECO:0000259" key="18">
    <source>
        <dbReference type="Pfam" id="PF00401"/>
    </source>
</evidence>
<dbReference type="InterPro" id="IPR036794">
    <property type="entry name" value="ATP_F1_dsu/esu_C_sf"/>
</dbReference>
<dbReference type="GO" id="GO:0005524">
    <property type="term" value="F:ATP binding"/>
    <property type="evidence" value="ECO:0007669"/>
    <property type="project" value="UniProtKB-UniRule"/>
</dbReference>
<evidence type="ECO:0000256" key="17">
    <source>
        <dbReference type="SAM" id="Coils"/>
    </source>
</evidence>
<evidence type="ECO:0000256" key="13">
    <source>
        <dbReference type="ARBA" id="ARBA00030215"/>
    </source>
</evidence>
<dbReference type="HAMAP" id="MF_00530">
    <property type="entry name" value="ATP_synth_epsil_bac"/>
    <property type="match status" value="1"/>
</dbReference>
<dbReference type="Gene3D" id="2.60.15.10">
    <property type="entry name" value="F0F1 ATP synthase delta/epsilon subunit, N-terminal"/>
    <property type="match status" value="1"/>
</dbReference>
<dbReference type="FunFam" id="1.20.5.440:FF:000001">
    <property type="entry name" value="ATP synthase epsilon chain"/>
    <property type="match status" value="1"/>
</dbReference>
<protein>
    <recommendedName>
        <fullName evidence="5 15">ATP synthase epsilon chain</fullName>
    </recommendedName>
    <alternativeName>
        <fullName evidence="14 15">ATP synthase F1 sector epsilon subunit</fullName>
    </alternativeName>
    <alternativeName>
        <fullName evidence="13 15">F-ATPase epsilon subunit</fullName>
    </alternativeName>
</protein>
<evidence type="ECO:0000256" key="16">
    <source>
        <dbReference type="RuleBase" id="RU003656"/>
    </source>
</evidence>
<evidence type="ECO:0000256" key="11">
    <source>
        <dbReference type="ARBA" id="ARBA00023196"/>
    </source>
</evidence>
<evidence type="ECO:0000256" key="14">
    <source>
        <dbReference type="ARBA" id="ARBA00031795"/>
    </source>
</evidence>
<evidence type="ECO:0000256" key="8">
    <source>
        <dbReference type="ARBA" id="ARBA00022781"/>
    </source>
</evidence>
<keyword evidence="11 15" id="KW-0139">CF(1)</keyword>
<evidence type="ECO:0000256" key="4">
    <source>
        <dbReference type="ARBA" id="ARBA00011648"/>
    </source>
</evidence>
<dbReference type="RefSeq" id="WP_024328652.1">
    <property type="nucleotide sequence ID" value="NZ_MUZR01000035.1"/>
</dbReference>
<proteinExistence type="inferred from homology"/>
<sequence length="140" mass="15344">MPMTMHVDVVSAEESIYSGTAEMIAAPAEEGEVGVYAGHLQMLVRLNPGELRIQEKEGAEPQPVFVSGGVMEVQPRHVTVLADTAVRAKDLDEAEALEAKKRAEEALADKQADFDYAKAQAELAEAAARLQMIEKLRRRR</sequence>
<feature type="coiled-coil region" evidence="17">
    <location>
        <begin position="93"/>
        <end position="136"/>
    </location>
</feature>
<dbReference type="InterPro" id="IPR001469">
    <property type="entry name" value="ATP_synth_F1_dsu/esu"/>
</dbReference>
<evidence type="ECO:0000313" key="21">
    <source>
        <dbReference type="Proteomes" id="UP000189177"/>
    </source>
</evidence>
<feature type="domain" description="ATP synthase F1 complex delta/epsilon subunit N-terminal" evidence="19">
    <location>
        <begin position="5"/>
        <end position="85"/>
    </location>
</feature>
<dbReference type="InterPro" id="IPR020547">
    <property type="entry name" value="ATP_synth_F1_esu_C"/>
</dbReference>
<dbReference type="GO" id="GO:0046933">
    <property type="term" value="F:proton-transporting ATP synthase activity, rotational mechanism"/>
    <property type="evidence" value="ECO:0007669"/>
    <property type="project" value="UniProtKB-UniRule"/>
</dbReference>
<name>A0A1V2ZXT4_9GAMM</name>
<dbReference type="FunFam" id="2.60.15.10:FF:000001">
    <property type="entry name" value="ATP synthase epsilon chain"/>
    <property type="match status" value="1"/>
</dbReference>
<keyword evidence="12 15" id="KW-0066">ATP synthesis</keyword>
<dbReference type="Pfam" id="PF02823">
    <property type="entry name" value="ATP-synt_DE_N"/>
    <property type="match status" value="1"/>
</dbReference>
<dbReference type="SUPFAM" id="SSF46604">
    <property type="entry name" value="Epsilon subunit of F1F0-ATP synthase C-terminal domain"/>
    <property type="match status" value="1"/>
</dbReference>
<feature type="domain" description="ATP synthase epsilon subunit C-terminal" evidence="18">
    <location>
        <begin position="89"/>
        <end position="134"/>
    </location>
</feature>
<dbReference type="PANTHER" id="PTHR13822:SF10">
    <property type="entry name" value="ATP SYNTHASE EPSILON CHAIN, CHLOROPLASTIC"/>
    <property type="match status" value="1"/>
</dbReference>
<dbReference type="SUPFAM" id="SSF51344">
    <property type="entry name" value="Epsilon subunit of F1F0-ATP synthase N-terminal domain"/>
    <property type="match status" value="1"/>
</dbReference>
<reference evidence="20 21" key="1">
    <citation type="submission" date="2017-02" db="EMBL/GenBank/DDBJ databases">
        <title>Genomic diversity within the haloalkaliphilic genus Thioalkalivibrio.</title>
        <authorList>
            <person name="Ahn A.-C."/>
            <person name="Meier-Kolthoff J."/>
            <person name="Overmars L."/>
            <person name="Richter M."/>
            <person name="Woyke T."/>
            <person name="Sorokin D.Y."/>
            <person name="Muyzer G."/>
        </authorList>
    </citation>
    <scope>NUCLEOTIDE SEQUENCE [LARGE SCALE GENOMIC DNA]</scope>
    <source>
        <strain evidence="20 21">HL17</strain>
    </source>
</reference>
<keyword evidence="6 15" id="KW-0813">Transport</keyword>
<keyword evidence="10 15" id="KW-0472">Membrane</keyword>
<keyword evidence="7 15" id="KW-1003">Cell membrane</keyword>
<evidence type="ECO:0000256" key="2">
    <source>
        <dbReference type="ARBA" id="ARBA00004202"/>
    </source>
</evidence>
<comment type="caution">
    <text evidence="20">The sequence shown here is derived from an EMBL/GenBank/DDBJ whole genome shotgun (WGS) entry which is preliminary data.</text>
</comment>
<evidence type="ECO:0000256" key="15">
    <source>
        <dbReference type="HAMAP-Rule" id="MF_00530"/>
    </source>
</evidence>
<organism evidence="20 21">
    <name type="scientific">Thioalkalivibrio halophilus</name>
    <dbReference type="NCBI Taxonomy" id="252474"/>
    <lineage>
        <taxon>Bacteria</taxon>
        <taxon>Pseudomonadati</taxon>
        <taxon>Pseudomonadota</taxon>
        <taxon>Gammaproteobacteria</taxon>
        <taxon>Chromatiales</taxon>
        <taxon>Ectothiorhodospiraceae</taxon>
        <taxon>Thioalkalivibrio</taxon>
    </lineage>
</organism>
<evidence type="ECO:0000256" key="9">
    <source>
        <dbReference type="ARBA" id="ARBA00023065"/>
    </source>
</evidence>
<evidence type="ECO:0000256" key="12">
    <source>
        <dbReference type="ARBA" id="ARBA00023310"/>
    </source>
</evidence>
<dbReference type="STRING" id="252474.B1A74_09370"/>
<dbReference type="InterPro" id="IPR020546">
    <property type="entry name" value="ATP_synth_F1_dsu/esu_N"/>
</dbReference>
<keyword evidence="9 15" id="KW-0406">Ion transport</keyword>
<evidence type="ECO:0000256" key="6">
    <source>
        <dbReference type="ARBA" id="ARBA00022448"/>
    </source>
</evidence>
<dbReference type="AlphaFoldDB" id="A0A1V2ZXT4"/>
<accession>A0A1V2ZXT4</accession>
<evidence type="ECO:0000256" key="10">
    <source>
        <dbReference type="ARBA" id="ARBA00023136"/>
    </source>
</evidence>
<comment type="function">
    <text evidence="1 15">Produces ATP from ADP in the presence of a proton gradient across the membrane.</text>
</comment>
<evidence type="ECO:0000256" key="1">
    <source>
        <dbReference type="ARBA" id="ARBA00003543"/>
    </source>
</evidence>
<dbReference type="InterPro" id="IPR036771">
    <property type="entry name" value="ATPsynth_dsu/esu_N"/>
</dbReference>
<evidence type="ECO:0000259" key="19">
    <source>
        <dbReference type="Pfam" id="PF02823"/>
    </source>
</evidence>
<dbReference type="NCBIfam" id="TIGR01216">
    <property type="entry name" value="ATP_synt_epsi"/>
    <property type="match status" value="1"/>
</dbReference>
<keyword evidence="8 15" id="KW-0375">Hydrogen ion transport</keyword>
<dbReference type="CDD" id="cd12152">
    <property type="entry name" value="F1-ATPase_delta"/>
    <property type="match status" value="1"/>
</dbReference>
<comment type="similarity">
    <text evidence="3 15 16">Belongs to the ATPase epsilon chain family.</text>
</comment>
<dbReference type="GO" id="GO:0045259">
    <property type="term" value="C:proton-transporting ATP synthase complex"/>
    <property type="evidence" value="ECO:0007669"/>
    <property type="project" value="UniProtKB-KW"/>
</dbReference>
<evidence type="ECO:0000256" key="5">
    <source>
        <dbReference type="ARBA" id="ARBA00014480"/>
    </source>
</evidence>
<comment type="subcellular location">
    <subcellularLocation>
        <location evidence="2 15">Cell membrane</location>
        <topology evidence="2 15">Peripheral membrane protein</topology>
    </subcellularLocation>
</comment>
<dbReference type="Gene3D" id="1.20.5.440">
    <property type="entry name" value="ATP synthase delta/epsilon subunit, C-terminal domain"/>
    <property type="match status" value="1"/>
</dbReference>
<dbReference type="PANTHER" id="PTHR13822">
    <property type="entry name" value="ATP SYNTHASE DELTA/EPSILON CHAIN"/>
    <property type="match status" value="1"/>
</dbReference>
<comment type="subunit">
    <text evidence="4 15 16">F-type ATPases have 2 components, CF(1) - the catalytic core - and CF(0) - the membrane proton channel. CF(1) has five subunits: alpha(3), beta(3), gamma(1), delta(1), epsilon(1). CF(0) has three main subunits: a, b and c.</text>
</comment>
<dbReference type="EMBL" id="MUZR01000035">
    <property type="protein sequence ID" value="OOC09821.1"/>
    <property type="molecule type" value="Genomic_DNA"/>
</dbReference>
<dbReference type="GO" id="GO:0005886">
    <property type="term" value="C:plasma membrane"/>
    <property type="evidence" value="ECO:0007669"/>
    <property type="project" value="UniProtKB-SubCell"/>
</dbReference>
<dbReference type="OrthoDB" id="9791445at2"/>
<keyword evidence="17" id="KW-0175">Coiled coil</keyword>
<evidence type="ECO:0000313" key="20">
    <source>
        <dbReference type="EMBL" id="OOC09821.1"/>
    </source>
</evidence>
<evidence type="ECO:0000256" key="3">
    <source>
        <dbReference type="ARBA" id="ARBA00005712"/>
    </source>
</evidence>
<dbReference type="NCBIfam" id="NF001847">
    <property type="entry name" value="PRK00571.1-4"/>
    <property type="match status" value="1"/>
</dbReference>
<gene>
    <name evidence="15" type="primary">atpC</name>
    <name evidence="20" type="ORF">B1A74_09370</name>
</gene>
<dbReference type="Pfam" id="PF00401">
    <property type="entry name" value="ATP-synt_DE"/>
    <property type="match status" value="1"/>
</dbReference>
<evidence type="ECO:0000256" key="7">
    <source>
        <dbReference type="ARBA" id="ARBA00022475"/>
    </source>
</evidence>
<dbReference type="Proteomes" id="UP000189177">
    <property type="component" value="Unassembled WGS sequence"/>
</dbReference>
<keyword evidence="21" id="KW-1185">Reference proteome</keyword>